<evidence type="ECO:0000313" key="2">
    <source>
        <dbReference type="EMBL" id="MBN3278047.1"/>
    </source>
</evidence>
<evidence type="ECO:0000313" key="3">
    <source>
        <dbReference type="Proteomes" id="UP001166093"/>
    </source>
</evidence>
<proteinExistence type="predicted"/>
<dbReference type="Gene3D" id="3.60.10.10">
    <property type="entry name" value="Endonuclease/exonuclease/phosphatase"/>
    <property type="match status" value="1"/>
</dbReference>
<feature type="non-terminal residue" evidence="2">
    <location>
        <position position="328"/>
    </location>
</feature>
<gene>
    <name evidence="2" type="primary">Cfdp2_0</name>
    <name evidence="2" type="ORF">GTO93_0015476</name>
</gene>
<reference evidence="2" key="1">
    <citation type="journal article" date="2021" name="Cell">
        <title>Tracing the genetic footprints of vertebrate landing in non-teleost ray-finned fishes.</title>
        <authorList>
            <person name="Bi X."/>
            <person name="Wang K."/>
            <person name="Yang L."/>
            <person name="Pan H."/>
            <person name="Jiang H."/>
            <person name="Wei Q."/>
            <person name="Fang M."/>
            <person name="Yu H."/>
            <person name="Zhu C."/>
            <person name="Cai Y."/>
            <person name="He Y."/>
            <person name="Gan X."/>
            <person name="Zeng H."/>
            <person name="Yu D."/>
            <person name="Zhu Y."/>
            <person name="Jiang H."/>
            <person name="Qiu Q."/>
            <person name="Yang H."/>
            <person name="Zhang Y.E."/>
            <person name="Wang W."/>
            <person name="Zhu M."/>
            <person name="He S."/>
            <person name="Zhang G."/>
        </authorList>
    </citation>
    <scope>NUCLEOTIDE SEQUENCE</scope>
    <source>
        <strain evidence="2">Pddl_001</strain>
    </source>
</reference>
<sequence>MNDNGERFADLCTTGNLVIGGSVFHHRRIDKATWVSPDLSTENQIDHVCIGKKFRRSLQDIRVKRGADVASDHHLLVARLQLKLKRNWIRGTNQRQRYTTMLLKDPTKLEQFTISLSNKFQVLQELLEEETIDEKWQGVKEALSSTCQEVLGIKKHNQKEWMSIETLKMTEKRKMKKAAVNNSRTRAGKAKAQEEYSEVNWSVKKSIKKDKSNYMESLAIEAEEAAHQGNTQGLYATIKKLSGMFSKPERPVKDKEGRTIPNEEGQRNRRGDHFEDLLNRPAPQEPPDIQLADSDLPIDCSIPTKEEIRMAIKQLRNDKSAGPFRWRR</sequence>
<dbReference type="EMBL" id="JAAWVQ010076079">
    <property type="protein sequence ID" value="MBN3278047.1"/>
    <property type="molecule type" value="Genomic_DNA"/>
</dbReference>
<dbReference type="SUPFAM" id="SSF56219">
    <property type="entry name" value="DNase I-like"/>
    <property type="match status" value="1"/>
</dbReference>
<feature type="non-terminal residue" evidence="2">
    <location>
        <position position="1"/>
    </location>
</feature>
<dbReference type="Proteomes" id="UP001166093">
    <property type="component" value="Unassembled WGS sequence"/>
</dbReference>
<feature type="compositionally biased region" description="Basic and acidic residues" evidence="1">
    <location>
        <begin position="264"/>
        <end position="278"/>
    </location>
</feature>
<comment type="caution">
    <text evidence="2">The sequence shown here is derived from an EMBL/GenBank/DDBJ whole genome shotgun (WGS) entry which is preliminary data.</text>
</comment>
<feature type="region of interest" description="Disordered" evidence="1">
    <location>
        <begin position="246"/>
        <end position="296"/>
    </location>
</feature>
<protein>
    <submittedName>
        <fullName evidence="2">CFDP2 protein</fullName>
    </submittedName>
</protein>
<dbReference type="InterPro" id="IPR036691">
    <property type="entry name" value="Endo/exonu/phosph_ase_sf"/>
</dbReference>
<accession>A0ABS2XVV5</accession>
<name>A0ABS2XVV5_POLSP</name>
<feature type="compositionally biased region" description="Basic and acidic residues" evidence="1">
    <location>
        <begin position="247"/>
        <end position="258"/>
    </location>
</feature>
<evidence type="ECO:0000256" key="1">
    <source>
        <dbReference type="SAM" id="MobiDB-lite"/>
    </source>
</evidence>
<keyword evidence="3" id="KW-1185">Reference proteome</keyword>
<organism evidence="2 3">
    <name type="scientific">Polyodon spathula</name>
    <name type="common">North American paddlefish</name>
    <name type="synonym">Squalus spathula</name>
    <dbReference type="NCBI Taxonomy" id="7913"/>
    <lineage>
        <taxon>Eukaryota</taxon>
        <taxon>Metazoa</taxon>
        <taxon>Chordata</taxon>
        <taxon>Craniata</taxon>
        <taxon>Vertebrata</taxon>
        <taxon>Euteleostomi</taxon>
        <taxon>Actinopterygii</taxon>
        <taxon>Chondrostei</taxon>
        <taxon>Acipenseriformes</taxon>
        <taxon>Polyodontidae</taxon>
        <taxon>Polyodon</taxon>
    </lineage>
</organism>